<feature type="transmembrane region" description="Helical" evidence="13">
    <location>
        <begin position="12"/>
        <end position="32"/>
    </location>
</feature>
<evidence type="ECO:0000256" key="9">
    <source>
        <dbReference type="ARBA" id="ARBA00022989"/>
    </source>
</evidence>
<dbReference type="Gene3D" id="3.30.565.10">
    <property type="entry name" value="Histidine kinase-like ATPase, C-terminal domain"/>
    <property type="match status" value="1"/>
</dbReference>
<dbReference type="PANTHER" id="PTHR34220:SF11">
    <property type="entry name" value="SENSOR PROTEIN KINASE HPTS"/>
    <property type="match status" value="1"/>
</dbReference>
<feature type="coiled-coil region" evidence="12">
    <location>
        <begin position="349"/>
        <end position="376"/>
    </location>
</feature>
<dbReference type="Gene3D" id="6.10.340.10">
    <property type="match status" value="1"/>
</dbReference>
<dbReference type="InterPro" id="IPR003594">
    <property type="entry name" value="HATPase_dom"/>
</dbReference>
<dbReference type="CDD" id="cd06225">
    <property type="entry name" value="HAMP"/>
    <property type="match status" value="1"/>
</dbReference>
<gene>
    <name evidence="15" type="ORF">H7B67_04645</name>
</gene>
<accession>A0A841SU16</accession>
<keyword evidence="11 13" id="KW-0472">Membrane</keyword>
<dbReference type="GO" id="GO:0005886">
    <property type="term" value="C:plasma membrane"/>
    <property type="evidence" value="ECO:0007669"/>
    <property type="project" value="UniProtKB-SubCell"/>
</dbReference>
<keyword evidence="4" id="KW-0808">Transferase</keyword>
<organism evidence="15 16">
    <name type="scientific">Cohnella thailandensis</name>
    <dbReference type="NCBI Taxonomy" id="557557"/>
    <lineage>
        <taxon>Bacteria</taxon>
        <taxon>Bacillati</taxon>
        <taxon>Bacillota</taxon>
        <taxon>Bacilli</taxon>
        <taxon>Bacillales</taxon>
        <taxon>Paenibacillaceae</taxon>
        <taxon>Cohnella</taxon>
    </lineage>
</organism>
<evidence type="ECO:0000256" key="12">
    <source>
        <dbReference type="SAM" id="Coils"/>
    </source>
</evidence>
<dbReference type="PANTHER" id="PTHR34220">
    <property type="entry name" value="SENSOR HISTIDINE KINASE YPDA"/>
    <property type="match status" value="1"/>
</dbReference>
<keyword evidence="16" id="KW-1185">Reference proteome</keyword>
<evidence type="ECO:0000256" key="11">
    <source>
        <dbReference type="ARBA" id="ARBA00023136"/>
    </source>
</evidence>
<keyword evidence="8" id="KW-0067">ATP-binding</keyword>
<dbReference type="Pfam" id="PF02518">
    <property type="entry name" value="HATPase_c"/>
    <property type="match status" value="1"/>
</dbReference>
<dbReference type="AlphaFoldDB" id="A0A841SU16"/>
<keyword evidence="5 13" id="KW-0812">Transmembrane</keyword>
<dbReference type="GO" id="GO:0000155">
    <property type="term" value="F:phosphorelay sensor kinase activity"/>
    <property type="evidence" value="ECO:0007669"/>
    <property type="project" value="InterPro"/>
</dbReference>
<dbReference type="InterPro" id="IPR036890">
    <property type="entry name" value="HATPase_C_sf"/>
</dbReference>
<evidence type="ECO:0000256" key="6">
    <source>
        <dbReference type="ARBA" id="ARBA00022741"/>
    </source>
</evidence>
<keyword evidence="6" id="KW-0547">Nucleotide-binding</keyword>
<evidence type="ECO:0000256" key="10">
    <source>
        <dbReference type="ARBA" id="ARBA00023012"/>
    </source>
</evidence>
<dbReference type="SMART" id="SM00304">
    <property type="entry name" value="HAMP"/>
    <property type="match status" value="1"/>
</dbReference>
<dbReference type="InterPro" id="IPR050640">
    <property type="entry name" value="Bact_2-comp_sensor_kinase"/>
</dbReference>
<reference evidence="15 16" key="1">
    <citation type="submission" date="2020-08" db="EMBL/GenBank/DDBJ databases">
        <title>Cohnella phylogeny.</title>
        <authorList>
            <person name="Dunlap C."/>
        </authorList>
    </citation>
    <scope>NUCLEOTIDE SEQUENCE [LARGE SCALE GENOMIC DNA]</scope>
    <source>
        <strain evidence="15 16">DSM 25241</strain>
    </source>
</reference>
<keyword evidence="10" id="KW-0902">Two-component regulatory system</keyword>
<keyword evidence="7 15" id="KW-0418">Kinase</keyword>
<evidence type="ECO:0000313" key="15">
    <source>
        <dbReference type="EMBL" id="MBB6633390.1"/>
    </source>
</evidence>
<comment type="caution">
    <text evidence="15">The sequence shown here is derived from an EMBL/GenBank/DDBJ whole genome shotgun (WGS) entry which is preliminary data.</text>
</comment>
<dbReference type="SUPFAM" id="SSF55874">
    <property type="entry name" value="ATPase domain of HSP90 chaperone/DNA topoisomerase II/histidine kinase"/>
    <property type="match status" value="1"/>
</dbReference>
<feature type="transmembrane region" description="Helical" evidence="13">
    <location>
        <begin position="278"/>
        <end position="301"/>
    </location>
</feature>
<dbReference type="Proteomes" id="UP000535838">
    <property type="component" value="Unassembled WGS sequence"/>
</dbReference>
<keyword evidence="2" id="KW-1003">Cell membrane</keyword>
<sequence length="589" mass="68203">MRKLHIQWNSIRVKLVISVLLVTVPLIALLFYNNYYAIHVVRDQVAHSNKNMLSLYMREIDNGLEDVNKYLISLVSSDMDVQIMDLPQNSDDYILSKSRLSAKLSNNILIYKTDAFFVYSIAEDDLMDVADGRIDLSEKETVRKFIRDGVRSDPEWGAVRNPNWFTVTIGGKFYLMRMMLVGDILVGSWVRADSITLPLSLIHFGEKGGSLLLRSDGDVMIRTSQVHTEDIDFRQDMSGYYLSGSKEQYLVVGERSQNADFTLVALIPNSVILQNLPYLNRVVFLISALGIVLLPGFLLFLRKALLIPLRRIEAVMKRIGEGNFKFRIEPYPTSNEFKLVNSTFNRMMAQIEELKISVYEEQLNKQKAELQHLQLQINPHFFMNTLSIIYNLALTRSYETIKEMSLLLVQHFRYMFRSNLTFVPLMEELEHVRNYARIHELRFQQDLKFEIHASGEMDKVHIPPLIIQTFVENATKHAVSLDRSLRIAVDIRMEDSLPEPYLQIRIRDNGKGFKEEILRELREGNRVVDEQGEHIGIWNAWHRMRLLYGSKARLDFSNDEPGGAVVIIRLPFQPESKEAEPKNAKEDRT</sequence>
<feature type="domain" description="HAMP" evidence="14">
    <location>
        <begin position="303"/>
        <end position="356"/>
    </location>
</feature>
<dbReference type="EMBL" id="JACJVQ010000004">
    <property type="protein sequence ID" value="MBB6633390.1"/>
    <property type="molecule type" value="Genomic_DNA"/>
</dbReference>
<proteinExistence type="predicted"/>
<dbReference type="RefSeq" id="WP_185118632.1">
    <property type="nucleotide sequence ID" value="NZ_JACJVQ010000004.1"/>
</dbReference>
<evidence type="ECO:0000256" key="2">
    <source>
        <dbReference type="ARBA" id="ARBA00022475"/>
    </source>
</evidence>
<evidence type="ECO:0000256" key="4">
    <source>
        <dbReference type="ARBA" id="ARBA00022679"/>
    </source>
</evidence>
<dbReference type="Pfam" id="PF00672">
    <property type="entry name" value="HAMP"/>
    <property type="match status" value="1"/>
</dbReference>
<name>A0A841SU16_9BACL</name>
<dbReference type="InterPro" id="IPR003660">
    <property type="entry name" value="HAMP_dom"/>
</dbReference>
<dbReference type="GO" id="GO:0005524">
    <property type="term" value="F:ATP binding"/>
    <property type="evidence" value="ECO:0007669"/>
    <property type="project" value="UniProtKB-KW"/>
</dbReference>
<dbReference type="InterPro" id="IPR010559">
    <property type="entry name" value="Sig_transdc_His_kin_internal"/>
</dbReference>
<keyword evidence="3" id="KW-0597">Phosphoprotein</keyword>
<evidence type="ECO:0000256" key="7">
    <source>
        <dbReference type="ARBA" id="ARBA00022777"/>
    </source>
</evidence>
<evidence type="ECO:0000256" key="8">
    <source>
        <dbReference type="ARBA" id="ARBA00022840"/>
    </source>
</evidence>
<comment type="subcellular location">
    <subcellularLocation>
        <location evidence="1">Cell membrane</location>
        <topology evidence="1">Multi-pass membrane protein</topology>
    </subcellularLocation>
</comment>
<dbReference type="PROSITE" id="PS50885">
    <property type="entry name" value="HAMP"/>
    <property type="match status" value="1"/>
</dbReference>
<keyword evidence="9 13" id="KW-1133">Transmembrane helix</keyword>
<evidence type="ECO:0000313" key="16">
    <source>
        <dbReference type="Proteomes" id="UP000535838"/>
    </source>
</evidence>
<dbReference type="SUPFAM" id="SSF158472">
    <property type="entry name" value="HAMP domain-like"/>
    <property type="match status" value="1"/>
</dbReference>
<evidence type="ECO:0000256" key="13">
    <source>
        <dbReference type="SAM" id="Phobius"/>
    </source>
</evidence>
<evidence type="ECO:0000256" key="1">
    <source>
        <dbReference type="ARBA" id="ARBA00004651"/>
    </source>
</evidence>
<evidence type="ECO:0000256" key="5">
    <source>
        <dbReference type="ARBA" id="ARBA00022692"/>
    </source>
</evidence>
<dbReference type="Pfam" id="PF06580">
    <property type="entry name" value="His_kinase"/>
    <property type="match status" value="1"/>
</dbReference>
<evidence type="ECO:0000259" key="14">
    <source>
        <dbReference type="PROSITE" id="PS50885"/>
    </source>
</evidence>
<keyword evidence="12" id="KW-0175">Coiled coil</keyword>
<evidence type="ECO:0000256" key="3">
    <source>
        <dbReference type="ARBA" id="ARBA00022553"/>
    </source>
</evidence>
<protein>
    <submittedName>
        <fullName evidence="15">Histidine kinase</fullName>
    </submittedName>
</protein>